<feature type="domain" description="Alpha-L-arabinofuranosidase C-terminal" evidence="6">
    <location>
        <begin position="308"/>
        <end position="430"/>
    </location>
</feature>
<dbReference type="PANTHER" id="PTHR31776:SF22">
    <property type="entry name" value="NON-REDUCING END ALPHA-L-ARABINOFURANOSIDASE"/>
    <property type="match status" value="1"/>
</dbReference>
<evidence type="ECO:0000256" key="3">
    <source>
        <dbReference type="ARBA" id="ARBA00012670"/>
    </source>
</evidence>
<evidence type="ECO:0000256" key="5">
    <source>
        <dbReference type="ARBA" id="ARBA00022801"/>
    </source>
</evidence>
<keyword evidence="5" id="KW-0378">Hydrolase</keyword>
<evidence type="ECO:0000256" key="2">
    <source>
        <dbReference type="ARBA" id="ARBA00007186"/>
    </source>
</evidence>
<dbReference type="AlphaFoldDB" id="A0A1D6NQF0"/>
<proteinExistence type="inferred from homology"/>
<dbReference type="GO" id="GO:0046556">
    <property type="term" value="F:alpha-L-arabinofuranosidase activity"/>
    <property type="evidence" value="ECO:0007669"/>
    <property type="project" value="UniProtKB-EC"/>
</dbReference>
<organism evidence="7">
    <name type="scientific">Zea mays</name>
    <name type="common">Maize</name>
    <dbReference type="NCBI Taxonomy" id="4577"/>
    <lineage>
        <taxon>Eukaryota</taxon>
        <taxon>Viridiplantae</taxon>
        <taxon>Streptophyta</taxon>
        <taxon>Embryophyta</taxon>
        <taxon>Tracheophyta</taxon>
        <taxon>Spermatophyta</taxon>
        <taxon>Magnoliopsida</taxon>
        <taxon>Liliopsida</taxon>
        <taxon>Poales</taxon>
        <taxon>Poaceae</taxon>
        <taxon>PACMAD clade</taxon>
        <taxon>Panicoideae</taxon>
        <taxon>Andropogonodae</taxon>
        <taxon>Andropogoneae</taxon>
        <taxon>Tripsacinae</taxon>
        <taxon>Zea</taxon>
    </lineage>
</organism>
<dbReference type="InterPro" id="IPR055235">
    <property type="entry name" value="ASD1_cat"/>
</dbReference>
<accession>A0A1D6NQF0</accession>
<gene>
    <name evidence="7" type="ORF">ZEAMMB73_Zm00001d044648</name>
</gene>
<dbReference type="SMART" id="SM00813">
    <property type="entry name" value="Alpha-L-AF_C"/>
    <property type="match status" value="1"/>
</dbReference>
<comment type="similarity">
    <text evidence="2">Belongs to the glycosyl hydrolase 51 family.</text>
</comment>
<protein>
    <recommendedName>
        <fullName evidence="3">non-reducing end alpha-L-arabinofuranosidase</fullName>
        <ecNumber evidence="3">3.2.1.55</ecNumber>
    </recommendedName>
</protein>
<dbReference type="Pfam" id="PF22848">
    <property type="entry name" value="ASD1_dom"/>
    <property type="match status" value="1"/>
</dbReference>
<dbReference type="InterPro" id="IPR017853">
    <property type="entry name" value="GH"/>
</dbReference>
<evidence type="ECO:0000259" key="6">
    <source>
        <dbReference type="SMART" id="SM00813"/>
    </source>
</evidence>
<comment type="catalytic activity">
    <reaction evidence="1">
        <text>Hydrolysis of terminal non-reducing alpha-L-arabinofuranoside residues in alpha-L-arabinosides.</text>
        <dbReference type="EC" id="3.2.1.55"/>
    </reaction>
</comment>
<evidence type="ECO:0000256" key="1">
    <source>
        <dbReference type="ARBA" id="ARBA00001462"/>
    </source>
</evidence>
<dbReference type="GO" id="GO:0046373">
    <property type="term" value="P:L-arabinose metabolic process"/>
    <property type="evidence" value="ECO:0007669"/>
    <property type="project" value="InterPro"/>
</dbReference>
<keyword evidence="4" id="KW-0732">Signal</keyword>
<evidence type="ECO:0000256" key="4">
    <source>
        <dbReference type="ARBA" id="ARBA00022729"/>
    </source>
</evidence>
<dbReference type="InterPro" id="IPR010720">
    <property type="entry name" value="Alpha-L-AF_C"/>
</dbReference>
<sequence>MIHLSCQRPRNKNNLFLVYGNSHCAKLYLNIYSWFSLYTQGHGFRTELISMLLDLKPRFLRFPGGCFVEGDWLRNAFRWRESIGPWEERPGHFGDVWHYWTDDGLGYYEFLQLAEDLGAAPIWVFNNGISHNDEVDTVAIAPFVKDVLDSLEFARGSADSTWGSVRAAMGHPEPFLVKHVAIGNEDCGKKFYRGNYLKFYNAIREAYPDIQMISNCDGSSRPLDHPADLYDFHVYTDSKTLFNMRSTFDRTSRSGPKVSLKSHFHKDSYETALFHDQSFTSIRDSWHSLVMFFGKNVAEMIRTQAFVSEYAVWRSDAGRGSLLASLAEAAFLTGLEKNSDIVQMASYAPLFVNDNDQTWNPDAIVFNSWQHYGTPSYWMQTIFRESSGAMIHPVAPVKSQLSNAAEQMQVTLAPHSFTAFDLALAEPKLVAEI</sequence>
<evidence type="ECO:0000313" key="7">
    <source>
        <dbReference type="EMBL" id="ONM42157.1"/>
    </source>
</evidence>
<dbReference type="InterPro" id="IPR051563">
    <property type="entry name" value="Glycosyl_Hydrolase_51"/>
</dbReference>
<name>A0A1D6NQF0_MAIZE</name>
<dbReference type="SUPFAM" id="SSF51445">
    <property type="entry name" value="(Trans)glycosidases"/>
    <property type="match status" value="1"/>
</dbReference>
<dbReference type="Gene3D" id="3.20.20.80">
    <property type="entry name" value="Glycosidases"/>
    <property type="match status" value="1"/>
</dbReference>
<dbReference type="PANTHER" id="PTHR31776">
    <property type="entry name" value="ALPHA-L-ARABINOFURANOSIDASE 1"/>
    <property type="match status" value="1"/>
</dbReference>
<dbReference type="EMBL" id="CM007649">
    <property type="protein sequence ID" value="ONM42157.1"/>
    <property type="molecule type" value="Genomic_DNA"/>
</dbReference>
<dbReference type="EC" id="3.2.1.55" evidence="3"/>
<dbReference type="Pfam" id="PF06964">
    <property type="entry name" value="Alpha-L-AF_C"/>
    <property type="match status" value="1"/>
</dbReference>
<reference evidence="7" key="1">
    <citation type="submission" date="2015-12" db="EMBL/GenBank/DDBJ databases">
        <title>Update maize B73 reference genome by single molecule sequencing technologies.</title>
        <authorList>
            <consortium name="Maize Genome Sequencing Project"/>
            <person name="Ware D."/>
        </authorList>
    </citation>
    <scope>NUCLEOTIDE SEQUENCE [LARGE SCALE GENOMIC DNA]</scope>
    <source>
        <tissue evidence="7">Seedling</tissue>
    </source>
</reference>